<dbReference type="RefSeq" id="XP_023632315.1">
    <property type="nucleotide sequence ID" value="XM_023776547.1"/>
</dbReference>
<comment type="subcellular location">
    <subcellularLocation>
        <location evidence="1">Nucleus</location>
    </subcellularLocation>
</comment>
<dbReference type="InterPro" id="IPR044640">
    <property type="entry name" value="RU2A"/>
</dbReference>
<dbReference type="OrthoDB" id="433501at2759"/>
<proteinExistence type="inferred from homology"/>
<dbReference type="EMBL" id="FJUY01000029">
    <property type="protein sequence ID" value="CZT25657.1"/>
    <property type="molecule type" value="Genomic_DNA"/>
</dbReference>
<keyword evidence="2" id="KW-0433">Leucine-rich repeat</keyword>
<evidence type="ECO:0000313" key="7">
    <source>
        <dbReference type="EMBL" id="CZT25657.1"/>
    </source>
</evidence>
<dbReference type="FunFam" id="3.80.10.10:FF:000026">
    <property type="entry name" value="U2 small nuclear ribonucleoprotein A"/>
    <property type="match status" value="1"/>
</dbReference>
<dbReference type="Proteomes" id="UP000225277">
    <property type="component" value="Unassembled WGS sequence"/>
</dbReference>
<dbReference type="Pfam" id="PF14580">
    <property type="entry name" value="LRR_9"/>
    <property type="match status" value="1"/>
</dbReference>
<name>A0A2D3VJE3_9PEZI</name>
<dbReference type="GO" id="GO:0005686">
    <property type="term" value="C:U2 snRNP"/>
    <property type="evidence" value="ECO:0007669"/>
    <property type="project" value="TreeGrafter"/>
</dbReference>
<evidence type="ECO:0000256" key="1">
    <source>
        <dbReference type="ARBA" id="ARBA00004123"/>
    </source>
</evidence>
<organism evidence="7 8">
    <name type="scientific">Ramularia collo-cygni</name>
    <dbReference type="NCBI Taxonomy" id="112498"/>
    <lineage>
        <taxon>Eukaryota</taxon>
        <taxon>Fungi</taxon>
        <taxon>Dikarya</taxon>
        <taxon>Ascomycota</taxon>
        <taxon>Pezizomycotina</taxon>
        <taxon>Dothideomycetes</taxon>
        <taxon>Dothideomycetidae</taxon>
        <taxon>Mycosphaerellales</taxon>
        <taxon>Mycosphaerellaceae</taxon>
        <taxon>Ramularia</taxon>
    </lineage>
</organism>
<dbReference type="AlphaFoldDB" id="A0A2D3VJE3"/>
<evidence type="ECO:0000256" key="5">
    <source>
        <dbReference type="ARBA" id="ARBA00024196"/>
    </source>
</evidence>
<dbReference type="PROSITE" id="PS51450">
    <property type="entry name" value="LRR"/>
    <property type="match status" value="1"/>
</dbReference>
<dbReference type="SUPFAM" id="SSF52058">
    <property type="entry name" value="L domain-like"/>
    <property type="match status" value="1"/>
</dbReference>
<evidence type="ECO:0000256" key="2">
    <source>
        <dbReference type="ARBA" id="ARBA00022614"/>
    </source>
</evidence>
<evidence type="ECO:0000256" key="3">
    <source>
        <dbReference type="ARBA" id="ARBA00022737"/>
    </source>
</evidence>
<dbReference type="PANTHER" id="PTHR10552:SF6">
    <property type="entry name" value="U2 SMALL NUCLEAR RIBONUCLEOPROTEIN A"/>
    <property type="match status" value="1"/>
</dbReference>
<keyword evidence="3" id="KW-0677">Repeat</keyword>
<evidence type="ECO:0000313" key="8">
    <source>
        <dbReference type="Proteomes" id="UP000225277"/>
    </source>
</evidence>
<sequence length="246" mass="27397">MRLTAELIKDSLSYNNPLGERELDLRGHKIPAIENLGGAKDQECLDLTDNNIAQLSNFPISPRLQTLLCAQNRIATLAENLPRSLPNLHTLVLTQNNVAELADLDVLKGFAKLTYVTLMGNPVASKENYRYWILSRNQNVRFLDFQKVKDAERKQAKEVFGTPEEPTELAKSILATRSSTSAFATGQSATNGGKAKNLKATEEERKRFQVLVQKAKSLAEIQKLEKLFNEGRLPPGLMDGDSMDET</sequence>
<dbReference type="STRING" id="112498.A0A2D3VJE3"/>
<protein>
    <recommendedName>
        <fullName evidence="6">U2 small nuclear ribonucleoprotein A'</fullName>
    </recommendedName>
</protein>
<gene>
    <name evidence="7" type="ORF">RCC_11326</name>
</gene>
<keyword evidence="7" id="KW-0687">Ribonucleoprotein</keyword>
<evidence type="ECO:0000256" key="4">
    <source>
        <dbReference type="ARBA" id="ARBA00023242"/>
    </source>
</evidence>
<dbReference type="InterPro" id="IPR032675">
    <property type="entry name" value="LRR_dom_sf"/>
</dbReference>
<dbReference type="InterPro" id="IPR001611">
    <property type="entry name" value="Leu-rich_rpt"/>
</dbReference>
<dbReference type="GO" id="GO:0030620">
    <property type="term" value="F:U2 snRNA binding"/>
    <property type="evidence" value="ECO:0007669"/>
    <property type="project" value="InterPro"/>
</dbReference>
<keyword evidence="4" id="KW-0539">Nucleus</keyword>
<keyword evidence="8" id="KW-1185">Reference proteome</keyword>
<reference evidence="7 8" key="1">
    <citation type="submission" date="2016-03" db="EMBL/GenBank/DDBJ databases">
        <authorList>
            <person name="Ploux O."/>
        </authorList>
    </citation>
    <scope>NUCLEOTIDE SEQUENCE [LARGE SCALE GENOMIC DNA]</scope>
    <source>
        <strain evidence="7 8">URUG2</strain>
    </source>
</reference>
<dbReference type="GeneID" id="35606345"/>
<dbReference type="Gene3D" id="3.80.10.10">
    <property type="entry name" value="Ribonuclease Inhibitor"/>
    <property type="match status" value="1"/>
</dbReference>
<accession>A0A2D3VJE3</accession>
<dbReference type="GO" id="GO:0000398">
    <property type="term" value="P:mRNA splicing, via spliceosome"/>
    <property type="evidence" value="ECO:0007669"/>
    <property type="project" value="InterPro"/>
</dbReference>
<dbReference type="PANTHER" id="PTHR10552">
    <property type="entry name" value="U2 SMALL NUCLEAR RIBONUCLEOPROTEIN A"/>
    <property type="match status" value="1"/>
</dbReference>
<comment type="similarity">
    <text evidence="5">Belongs to the U2 small nuclear ribonucleoprotein A family.</text>
</comment>
<evidence type="ECO:0000256" key="6">
    <source>
        <dbReference type="ARBA" id="ARBA00024238"/>
    </source>
</evidence>